<name>A0AAV4JBM9_9GAST</name>
<dbReference type="EMBL" id="BMAT01010005">
    <property type="protein sequence ID" value="GFS18372.1"/>
    <property type="molecule type" value="Genomic_DNA"/>
</dbReference>
<evidence type="ECO:0000256" key="3">
    <source>
        <dbReference type="ARBA" id="ARBA00022741"/>
    </source>
</evidence>
<keyword evidence="6" id="KW-0808">Transferase</keyword>
<dbReference type="InterPro" id="IPR008271">
    <property type="entry name" value="Ser/Thr_kinase_AS"/>
</dbReference>
<keyword evidence="7" id="KW-1185">Reference proteome</keyword>
<keyword evidence="4" id="KW-0067">ATP-binding</keyword>
<dbReference type="EC" id="2.7.11.1" evidence="2"/>
<dbReference type="InterPro" id="IPR011009">
    <property type="entry name" value="Kinase-like_dom_sf"/>
</dbReference>
<reference evidence="6 7" key="1">
    <citation type="journal article" date="2021" name="Elife">
        <title>Chloroplast acquisition without the gene transfer in kleptoplastic sea slugs, Plakobranchus ocellatus.</title>
        <authorList>
            <person name="Maeda T."/>
            <person name="Takahashi S."/>
            <person name="Yoshida T."/>
            <person name="Shimamura S."/>
            <person name="Takaki Y."/>
            <person name="Nagai Y."/>
            <person name="Toyoda A."/>
            <person name="Suzuki Y."/>
            <person name="Arimoto A."/>
            <person name="Ishii H."/>
            <person name="Satoh N."/>
            <person name="Nishiyama T."/>
            <person name="Hasebe M."/>
            <person name="Maruyama T."/>
            <person name="Minagawa J."/>
            <person name="Obokata J."/>
            <person name="Shigenobu S."/>
        </authorList>
    </citation>
    <scope>NUCLEOTIDE SEQUENCE [LARGE SCALE GENOMIC DNA]</scope>
</reference>
<protein>
    <recommendedName>
        <fullName evidence="2">non-specific serine/threonine protein kinase</fullName>
        <ecNumber evidence="2">2.7.11.1</ecNumber>
    </recommendedName>
</protein>
<evidence type="ECO:0000256" key="1">
    <source>
        <dbReference type="ARBA" id="ARBA00008874"/>
    </source>
</evidence>
<dbReference type="PROSITE" id="PS00108">
    <property type="entry name" value="PROTEIN_KINASE_ST"/>
    <property type="match status" value="1"/>
</dbReference>
<accession>A0AAV4JBM9</accession>
<keyword evidence="6" id="KW-0418">Kinase</keyword>
<feature type="domain" description="Protein kinase" evidence="5">
    <location>
        <begin position="27"/>
        <end position="305"/>
    </location>
</feature>
<dbReference type="InterPro" id="IPR000719">
    <property type="entry name" value="Prot_kinase_dom"/>
</dbReference>
<dbReference type="Pfam" id="PF00069">
    <property type="entry name" value="Pkinase"/>
    <property type="match status" value="2"/>
</dbReference>
<proteinExistence type="inferred from homology"/>
<organism evidence="6 7">
    <name type="scientific">Elysia marginata</name>
    <dbReference type="NCBI Taxonomy" id="1093978"/>
    <lineage>
        <taxon>Eukaryota</taxon>
        <taxon>Metazoa</taxon>
        <taxon>Spiralia</taxon>
        <taxon>Lophotrochozoa</taxon>
        <taxon>Mollusca</taxon>
        <taxon>Gastropoda</taxon>
        <taxon>Heterobranchia</taxon>
        <taxon>Euthyneura</taxon>
        <taxon>Panpulmonata</taxon>
        <taxon>Sacoglossa</taxon>
        <taxon>Placobranchoidea</taxon>
        <taxon>Plakobranchidae</taxon>
        <taxon>Elysia</taxon>
    </lineage>
</organism>
<evidence type="ECO:0000259" key="5">
    <source>
        <dbReference type="PROSITE" id="PS50011"/>
    </source>
</evidence>
<dbReference type="PROSITE" id="PS50011">
    <property type="entry name" value="PROTEIN_KINASE_DOM"/>
    <property type="match status" value="1"/>
</dbReference>
<dbReference type="Proteomes" id="UP000762676">
    <property type="component" value="Unassembled WGS sequence"/>
</dbReference>
<comment type="caution">
    <text evidence="6">The sequence shown here is derived from an EMBL/GenBank/DDBJ whole genome shotgun (WGS) entry which is preliminary data.</text>
</comment>
<comment type="similarity">
    <text evidence="1">Belongs to the protein kinase superfamily. STE Ser/Thr protein kinase family. STE20 subfamily.</text>
</comment>
<dbReference type="InterPro" id="IPR051931">
    <property type="entry name" value="PAK3-like"/>
</dbReference>
<gene>
    <name evidence="6" type="ORF">ElyMa_005005200</name>
</gene>
<keyword evidence="3" id="KW-0547">Nucleotide-binding</keyword>
<dbReference type="GO" id="GO:0005524">
    <property type="term" value="F:ATP binding"/>
    <property type="evidence" value="ECO:0007669"/>
    <property type="project" value="UniProtKB-KW"/>
</dbReference>
<dbReference type="PANTHER" id="PTHR45832">
    <property type="entry name" value="SERINE/THREONINE-PROTEIN KINASE SAMKA-RELATED-RELATED"/>
    <property type="match status" value="1"/>
</dbReference>
<evidence type="ECO:0000256" key="4">
    <source>
        <dbReference type="ARBA" id="ARBA00022840"/>
    </source>
</evidence>
<evidence type="ECO:0000256" key="2">
    <source>
        <dbReference type="ARBA" id="ARBA00012513"/>
    </source>
</evidence>
<dbReference type="AlphaFoldDB" id="A0AAV4JBM9"/>
<evidence type="ECO:0000313" key="6">
    <source>
        <dbReference type="EMBL" id="GFS18372.1"/>
    </source>
</evidence>
<dbReference type="PANTHER" id="PTHR45832:SF22">
    <property type="entry name" value="SERINE_THREONINE-PROTEIN KINASE SAMKA-RELATED"/>
    <property type="match status" value="1"/>
</dbReference>
<evidence type="ECO:0000313" key="7">
    <source>
        <dbReference type="Proteomes" id="UP000762676"/>
    </source>
</evidence>
<dbReference type="Gene3D" id="1.10.510.10">
    <property type="entry name" value="Transferase(Phosphotransferase) domain 1"/>
    <property type="match status" value="2"/>
</dbReference>
<dbReference type="GO" id="GO:0004674">
    <property type="term" value="F:protein serine/threonine kinase activity"/>
    <property type="evidence" value="ECO:0007669"/>
    <property type="project" value="UniProtKB-EC"/>
</dbReference>
<dbReference type="SMART" id="SM00220">
    <property type="entry name" value="S_TKc"/>
    <property type="match status" value="1"/>
</dbReference>
<dbReference type="SUPFAM" id="SSF56112">
    <property type="entry name" value="Protein kinase-like (PK-like)"/>
    <property type="match status" value="2"/>
</dbReference>
<sequence length="305" mass="35877">MVEPDLYTNGMKIVDPKNYDFFDYYNMKILKVLRKGYAGKVYLTFVKDDPSQMAAIKIFYLCRHADRRRKHLRTKVATMQQCDHSSLVQCYTAVKCQDYLAYSMPYYDHGDLVQMENENGKPFDTKFIINSILHVENAVEYLHKHHLAYNDIKLENDDIYAIGVLGWLMVSSDKTGENFHYQARQCDHSILVQRYTAVKCRDYLAYSMPFYDHGDKIQVENENGKPFDTKIITNSILHVENALEYFHKHYLAHNDIKPDNVFVDKWGYAHLGDFGFVRQMNAETMTVRVRDLEVPRRPTQQNRPV</sequence>